<evidence type="ECO:0000313" key="2">
    <source>
        <dbReference type="EMBL" id="KAF2242897.1"/>
    </source>
</evidence>
<evidence type="ECO:0000313" key="3">
    <source>
        <dbReference type="Proteomes" id="UP000800094"/>
    </source>
</evidence>
<dbReference type="GeneID" id="54587323"/>
<name>A0A6A6HXZ8_9PLEO</name>
<feature type="signal peptide" evidence="1">
    <location>
        <begin position="1"/>
        <end position="19"/>
    </location>
</feature>
<feature type="chain" id="PRO_5025355830" evidence="1">
    <location>
        <begin position="20"/>
        <end position="118"/>
    </location>
</feature>
<keyword evidence="3" id="KW-1185">Reference proteome</keyword>
<organism evidence="2 3">
    <name type="scientific">Trematosphaeria pertusa</name>
    <dbReference type="NCBI Taxonomy" id="390896"/>
    <lineage>
        <taxon>Eukaryota</taxon>
        <taxon>Fungi</taxon>
        <taxon>Dikarya</taxon>
        <taxon>Ascomycota</taxon>
        <taxon>Pezizomycotina</taxon>
        <taxon>Dothideomycetes</taxon>
        <taxon>Pleosporomycetidae</taxon>
        <taxon>Pleosporales</taxon>
        <taxon>Massarineae</taxon>
        <taxon>Trematosphaeriaceae</taxon>
        <taxon>Trematosphaeria</taxon>
    </lineage>
</organism>
<dbReference type="AlphaFoldDB" id="A0A6A6HXZ8"/>
<dbReference type="OrthoDB" id="2910287at2759"/>
<keyword evidence="1" id="KW-0732">Signal</keyword>
<sequence>MRPPAILALLLSATALARPKKPAGMPGGVYFCNQPKFRGECAWRPQSNYCYISGTGDEAPDSIGPDKGGYCIIYQDDKCGEETKIREIRYPGIERWLERFGSIQCFVGEGRGVWEPES</sequence>
<evidence type="ECO:0000256" key="1">
    <source>
        <dbReference type="SAM" id="SignalP"/>
    </source>
</evidence>
<dbReference type="RefSeq" id="XP_033677901.1">
    <property type="nucleotide sequence ID" value="XM_033833993.1"/>
</dbReference>
<accession>A0A6A6HXZ8</accession>
<gene>
    <name evidence="2" type="ORF">BU26DRAFT_570325</name>
</gene>
<proteinExistence type="predicted"/>
<protein>
    <submittedName>
        <fullName evidence="2">Uncharacterized protein</fullName>
    </submittedName>
</protein>
<dbReference type="Proteomes" id="UP000800094">
    <property type="component" value="Unassembled WGS sequence"/>
</dbReference>
<dbReference type="EMBL" id="ML987206">
    <property type="protein sequence ID" value="KAF2242897.1"/>
    <property type="molecule type" value="Genomic_DNA"/>
</dbReference>
<reference evidence="2" key="1">
    <citation type="journal article" date="2020" name="Stud. Mycol.">
        <title>101 Dothideomycetes genomes: a test case for predicting lifestyles and emergence of pathogens.</title>
        <authorList>
            <person name="Haridas S."/>
            <person name="Albert R."/>
            <person name="Binder M."/>
            <person name="Bloem J."/>
            <person name="Labutti K."/>
            <person name="Salamov A."/>
            <person name="Andreopoulos B."/>
            <person name="Baker S."/>
            <person name="Barry K."/>
            <person name="Bills G."/>
            <person name="Bluhm B."/>
            <person name="Cannon C."/>
            <person name="Castanera R."/>
            <person name="Culley D."/>
            <person name="Daum C."/>
            <person name="Ezra D."/>
            <person name="Gonzalez J."/>
            <person name="Henrissat B."/>
            <person name="Kuo A."/>
            <person name="Liang C."/>
            <person name="Lipzen A."/>
            <person name="Lutzoni F."/>
            <person name="Magnuson J."/>
            <person name="Mondo S."/>
            <person name="Nolan M."/>
            <person name="Ohm R."/>
            <person name="Pangilinan J."/>
            <person name="Park H.-J."/>
            <person name="Ramirez L."/>
            <person name="Alfaro M."/>
            <person name="Sun H."/>
            <person name="Tritt A."/>
            <person name="Yoshinaga Y."/>
            <person name="Zwiers L.-H."/>
            <person name="Turgeon B."/>
            <person name="Goodwin S."/>
            <person name="Spatafora J."/>
            <person name="Crous P."/>
            <person name="Grigoriev I."/>
        </authorList>
    </citation>
    <scope>NUCLEOTIDE SEQUENCE</scope>
    <source>
        <strain evidence="2">CBS 122368</strain>
    </source>
</reference>